<dbReference type="Pfam" id="PF15877">
    <property type="entry name" value="TMEM232"/>
    <property type="match status" value="1"/>
</dbReference>
<gene>
    <name evidence="1" type="primary">Tmem232</name>
    <name evidence="1" type="ORF">GTO96_0020852</name>
</gene>
<feature type="non-terminal residue" evidence="1">
    <location>
        <position position="1"/>
    </location>
</feature>
<accession>A0A8X8BT08</accession>
<dbReference type="InterPro" id="IPR031747">
    <property type="entry name" value="TMEM232"/>
</dbReference>
<dbReference type="PANTHER" id="PTHR28651:SF1">
    <property type="entry name" value="TRANSMEMBRANE PROTEIN 232"/>
    <property type="match status" value="1"/>
</dbReference>
<feature type="non-terminal residue" evidence="1">
    <location>
        <position position="341"/>
    </location>
</feature>
<proteinExistence type="predicted"/>
<name>A0A8X8BT08_POLSE</name>
<protein>
    <submittedName>
        <fullName evidence="1">TM232 protein</fullName>
    </submittedName>
</protein>
<dbReference type="AlphaFoldDB" id="A0A8X8BT08"/>
<organism evidence="1 2">
    <name type="scientific">Polypterus senegalus</name>
    <name type="common">Senegal bichir</name>
    <dbReference type="NCBI Taxonomy" id="55291"/>
    <lineage>
        <taxon>Eukaryota</taxon>
        <taxon>Metazoa</taxon>
        <taxon>Chordata</taxon>
        <taxon>Craniata</taxon>
        <taxon>Vertebrata</taxon>
        <taxon>Euteleostomi</taxon>
        <taxon>Actinopterygii</taxon>
        <taxon>Polypteriformes</taxon>
        <taxon>Polypteridae</taxon>
        <taxon>Polypterus</taxon>
    </lineage>
</organism>
<keyword evidence="2" id="KW-1185">Reference proteome</keyword>
<evidence type="ECO:0000313" key="1">
    <source>
        <dbReference type="EMBL" id="KAG2466886.1"/>
    </source>
</evidence>
<evidence type="ECO:0000313" key="2">
    <source>
        <dbReference type="Proteomes" id="UP000886611"/>
    </source>
</evidence>
<sequence length="341" mass="39248">MGLMVLGDAAKRNLSCLHAFLDLSLDVFEKSSDSSQHLHVPIRRGLSAWPWQLIYVYSTTLTEICLNGCSSEIQKTALVGKRPCTQKNDLNQSGLLWLLNWKSLPNVNEEKTWYIRYSAVYCLELLCQRLQGDTTREGLRNAAWKSLQSHLSKEKDCRVLEATELVKAEISVPKTSFFNVNAKPPSSSDHSRPSQHVSWRVADMLSRLFFPPADPHLIVLIRPKKQMSPPRAPLSKQPAVKRKVTRLSLSQEILLAEAAHEPLPTFNQKTECDLMKMIDDQWKKELHITMEEEALKEKEELEEKQKNEEECLKSIMRRREEKLGKKTKPYELHFEAVTTEK</sequence>
<dbReference type="EMBL" id="JAATIS010001241">
    <property type="protein sequence ID" value="KAG2466886.1"/>
    <property type="molecule type" value="Genomic_DNA"/>
</dbReference>
<dbReference type="Proteomes" id="UP000886611">
    <property type="component" value="Unassembled WGS sequence"/>
</dbReference>
<reference evidence="1 2" key="1">
    <citation type="journal article" date="2021" name="Cell">
        <title>Tracing the genetic footprints of vertebrate landing in non-teleost ray-finned fishes.</title>
        <authorList>
            <person name="Bi X."/>
            <person name="Wang K."/>
            <person name="Yang L."/>
            <person name="Pan H."/>
            <person name="Jiang H."/>
            <person name="Wei Q."/>
            <person name="Fang M."/>
            <person name="Yu H."/>
            <person name="Zhu C."/>
            <person name="Cai Y."/>
            <person name="He Y."/>
            <person name="Gan X."/>
            <person name="Zeng H."/>
            <person name="Yu D."/>
            <person name="Zhu Y."/>
            <person name="Jiang H."/>
            <person name="Qiu Q."/>
            <person name="Yang H."/>
            <person name="Zhang Y.E."/>
            <person name="Wang W."/>
            <person name="Zhu M."/>
            <person name="He S."/>
            <person name="Zhang G."/>
        </authorList>
    </citation>
    <scope>NUCLEOTIDE SEQUENCE [LARGE SCALE GENOMIC DNA]</scope>
    <source>
        <strain evidence="1">Bchr_013</strain>
    </source>
</reference>
<comment type="caution">
    <text evidence="1">The sequence shown here is derived from an EMBL/GenBank/DDBJ whole genome shotgun (WGS) entry which is preliminary data.</text>
</comment>
<dbReference type="PANTHER" id="PTHR28651">
    <property type="entry name" value="TRANSMEMBRANE PROTEIN 232"/>
    <property type="match status" value="1"/>
</dbReference>